<sequence>MLLSFKEQIIEDFLIPSFILNEGEIVIIEIPNGVKFQKISLRLIENITELCLEIKYVEHFKENYFLSKLFPTTIGQYLKKCDGNSTYKNKIYEIEWMKPQIKINSIAGGYRRLLSLYKTLTFTKNIIIDLVGVDPIGGVEIYKILKQNQRENGSAILFDSCNEFEKDCTNFIRAKYIGTDERYKNYNEIMADK</sequence>
<gene>
    <name evidence="1" type="ORF">IW19_20415</name>
</gene>
<proteinExistence type="predicted"/>
<dbReference type="EMBL" id="JPRL01000002">
    <property type="protein sequence ID" value="KFF03265.1"/>
    <property type="molecule type" value="Genomic_DNA"/>
</dbReference>
<keyword evidence="2" id="KW-1185">Reference proteome</keyword>
<accession>A0A085ZFQ1</accession>
<dbReference type="AlphaFoldDB" id="A0A085ZFQ1"/>
<reference evidence="1 2" key="1">
    <citation type="submission" date="2014-07" db="EMBL/GenBank/DDBJ databases">
        <title>Genome of Flavobacterium reichenbachii LMG 25512.</title>
        <authorList>
            <person name="Stropko S.J."/>
            <person name="Pipes S.E."/>
            <person name="Newman J.D."/>
        </authorList>
    </citation>
    <scope>NUCLEOTIDE SEQUENCE [LARGE SCALE GENOMIC DNA]</scope>
    <source>
        <strain evidence="1 2">LMG 25512</strain>
    </source>
</reference>
<protein>
    <submittedName>
        <fullName evidence="1">Uncharacterized protein</fullName>
    </submittedName>
</protein>
<evidence type="ECO:0000313" key="1">
    <source>
        <dbReference type="EMBL" id="KFF03265.1"/>
    </source>
</evidence>
<dbReference type="OrthoDB" id="790721at2"/>
<organism evidence="1 2">
    <name type="scientific">Flavobacterium reichenbachii</name>
    <dbReference type="NCBI Taxonomy" id="362418"/>
    <lineage>
        <taxon>Bacteria</taxon>
        <taxon>Pseudomonadati</taxon>
        <taxon>Bacteroidota</taxon>
        <taxon>Flavobacteriia</taxon>
        <taxon>Flavobacteriales</taxon>
        <taxon>Flavobacteriaceae</taxon>
        <taxon>Flavobacterium</taxon>
    </lineage>
</organism>
<dbReference type="Proteomes" id="UP000028715">
    <property type="component" value="Unassembled WGS sequence"/>
</dbReference>
<name>A0A085ZFQ1_9FLAO</name>
<evidence type="ECO:0000313" key="2">
    <source>
        <dbReference type="Proteomes" id="UP000028715"/>
    </source>
</evidence>
<comment type="caution">
    <text evidence="1">The sequence shown here is derived from an EMBL/GenBank/DDBJ whole genome shotgun (WGS) entry which is preliminary data.</text>
</comment>
<dbReference type="RefSeq" id="WP_035688671.1">
    <property type="nucleotide sequence ID" value="NZ_JPRL01000002.1"/>
</dbReference>
<dbReference type="eggNOG" id="ENOG50339SS">
    <property type="taxonomic scope" value="Bacteria"/>
</dbReference>